<feature type="transmembrane region" description="Helical" evidence="1">
    <location>
        <begin position="95"/>
        <end position="115"/>
    </location>
</feature>
<keyword evidence="1" id="KW-0472">Membrane</keyword>
<gene>
    <name evidence="3" type="ORF">Agabi119p4_7763</name>
</gene>
<evidence type="ECO:0000256" key="1">
    <source>
        <dbReference type="SAM" id="Phobius"/>
    </source>
</evidence>
<evidence type="ECO:0000313" key="3">
    <source>
        <dbReference type="EMBL" id="KAF7768520.1"/>
    </source>
</evidence>
<evidence type="ECO:0008006" key="5">
    <source>
        <dbReference type="Google" id="ProtNLM"/>
    </source>
</evidence>
<feature type="chain" id="PRO_5034172553" description="Ion transport domain-containing protein" evidence="2">
    <location>
        <begin position="25"/>
        <end position="180"/>
    </location>
</feature>
<name>A0A8H7C8W2_AGABI</name>
<organism evidence="3 4">
    <name type="scientific">Agaricus bisporus var. burnettii</name>
    <dbReference type="NCBI Taxonomy" id="192524"/>
    <lineage>
        <taxon>Eukaryota</taxon>
        <taxon>Fungi</taxon>
        <taxon>Dikarya</taxon>
        <taxon>Basidiomycota</taxon>
        <taxon>Agaricomycotina</taxon>
        <taxon>Agaricomycetes</taxon>
        <taxon>Agaricomycetidae</taxon>
        <taxon>Agaricales</taxon>
        <taxon>Agaricineae</taxon>
        <taxon>Agaricaceae</taxon>
        <taxon>Agaricus</taxon>
    </lineage>
</organism>
<dbReference type="AlphaFoldDB" id="A0A8H7C8W2"/>
<proteinExistence type="predicted"/>
<dbReference type="Proteomes" id="UP000629468">
    <property type="component" value="Unassembled WGS sequence"/>
</dbReference>
<protein>
    <recommendedName>
        <fullName evidence="5">Ion transport domain-containing protein</fullName>
    </recommendedName>
</protein>
<keyword evidence="1" id="KW-0812">Transmembrane</keyword>
<keyword evidence="1" id="KW-1133">Transmembrane helix</keyword>
<evidence type="ECO:0000313" key="4">
    <source>
        <dbReference type="Proteomes" id="UP000629468"/>
    </source>
</evidence>
<sequence>MLGLGFILLCQISVNAWLLTHGEAVVHNTVSTLKSCTMIFDPSLSVAASSSAWLPLLYDTVVFSLLAYRIVPMRRDPYQGYTTRVILTRLLEDGLIYYIVICTVTLVLTLMIVFAEPGSKNITAQLELLLTVTMMSRITLSLKKSAANVDQSNPDNLSMELIPNVAHTRDEHSPRSPLTG</sequence>
<feature type="transmembrane region" description="Helical" evidence="1">
    <location>
        <begin position="52"/>
        <end position="71"/>
    </location>
</feature>
<feature type="signal peptide" evidence="2">
    <location>
        <begin position="1"/>
        <end position="24"/>
    </location>
</feature>
<reference evidence="3 4" key="1">
    <citation type="journal article" name="Sci. Rep.">
        <title>Telomere-to-telomere assembled and centromere annotated genomes of the two main subspecies of the button mushroom Agaricus bisporus reveal especially polymorphic chromosome ends.</title>
        <authorList>
            <person name="Sonnenberg A.S.M."/>
            <person name="Sedaghat-Telgerd N."/>
            <person name="Lavrijssen B."/>
            <person name="Ohm R.A."/>
            <person name="Hendrickx P.M."/>
            <person name="Scholtmeijer K."/>
            <person name="Baars J.J.P."/>
            <person name="van Peer A."/>
        </authorList>
    </citation>
    <scope>NUCLEOTIDE SEQUENCE [LARGE SCALE GENOMIC DNA]</scope>
    <source>
        <strain evidence="3 4">H119_p4</strain>
    </source>
</reference>
<comment type="caution">
    <text evidence="3">The sequence shown here is derived from an EMBL/GenBank/DDBJ whole genome shotgun (WGS) entry which is preliminary data.</text>
</comment>
<keyword evidence="2" id="KW-0732">Signal</keyword>
<evidence type="ECO:0000256" key="2">
    <source>
        <dbReference type="SAM" id="SignalP"/>
    </source>
</evidence>
<dbReference type="EMBL" id="JABXXO010000010">
    <property type="protein sequence ID" value="KAF7768520.1"/>
    <property type="molecule type" value="Genomic_DNA"/>
</dbReference>
<accession>A0A8H7C8W2</accession>